<comment type="caution">
    <text evidence="3">The sequence shown here is derived from an EMBL/GenBank/DDBJ whole genome shotgun (WGS) entry which is preliminary data.</text>
</comment>
<dbReference type="OrthoDB" id="1745749at2759"/>
<dbReference type="STRING" id="1590841.A0A2R6PCK6"/>
<evidence type="ECO:0000256" key="1">
    <source>
        <dbReference type="SAM" id="MobiDB-lite"/>
    </source>
</evidence>
<feature type="transmembrane region" description="Helical" evidence="2">
    <location>
        <begin position="68"/>
        <end position="90"/>
    </location>
</feature>
<dbReference type="OMA" id="HSNCPRI"/>
<dbReference type="PANTHER" id="PTHR34741">
    <property type="entry name" value="IMAP FAMILY MEMBER 1, PUTATIVE-RELATED"/>
    <property type="match status" value="1"/>
</dbReference>
<dbReference type="Proteomes" id="UP000241394">
    <property type="component" value="Chromosome LG26"/>
</dbReference>
<keyword evidence="2" id="KW-0472">Membrane</keyword>
<feature type="compositionally biased region" description="Pro residues" evidence="1">
    <location>
        <begin position="1"/>
        <end position="33"/>
    </location>
</feature>
<feature type="transmembrane region" description="Helical" evidence="2">
    <location>
        <begin position="110"/>
        <end position="129"/>
    </location>
</feature>
<dbReference type="EMBL" id="NKQK01000026">
    <property type="protein sequence ID" value="PSR89069.1"/>
    <property type="molecule type" value="Genomic_DNA"/>
</dbReference>
<keyword evidence="4" id="KW-1185">Reference proteome</keyword>
<sequence length="135" mass="14400">MEIKTEPPPPSSPTQSPPDSLPVAVPPPPPPDAAVPSAQHNRDFTKPVVAFCLATAVETAIRSLQNSALYPVSFHLLYLFIVFAFASIVVSKYIAPKHPNGAPVLDNLGVFFGVTAFFVAITMAFPLCLKIGSKQ</sequence>
<evidence type="ECO:0000313" key="3">
    <source>
        <dbReference type="EMBL" id="PSR89069.1"/>
    </source>
</evidence>
<evidence type="ECO:0000313" key="4">
    <source>
        <dbReference type="Proteomes" id="UP000241394"/>
    </source>
</evidence>
<keyword evidence="2" id="KW-0812">Transmembrane</keyword>
<dbReference type="InParanoid" id="A0A2R6PCK6"/>
<dbReference type="PANTHER" id="PTHR34741:SF2">
    <property type="entry name" value="VESICLE TRANSPORT PROTEIN"/>
    <property type="match status" value="1"/>
</dbReference>
<keyword evidence="2" id="KW-1133">Transmembrane helix</keyword>
<evidence type="ECO:0000256" key="2">
    <source>
        <dbReference type="SAM" id="Phobius"/>
    </source>
</evidence>
<reference evidence="4" key="2">
    <citation type="journal article" date="2018" name="BMC Genomics">
        <title>A manually annotated Actinidia chinensis var. chinensis (kiwifruit) genome highlights the challenges associated with draft genomes and gene prediction in plants.</title>
        <authorList>
            <person name="Pilkington S.M."/>
            <person name="Crowhurst R."/>
            <person name="Hilario E."/>
            <person name="Nardozza S."/>
            <person name="Fraser L."/>
            <person name="Peng Y."/>
            <person name="Gunaseelan K."/>
            <person name="Simpson R."/>
            <person name="Tahir J."/>
            <person name="Deroles S.C."/>
            <person name="Templeton K."/>
            <person name="Luo Z."/>
            <person name="Davy M."/>
            <person name="Cheng C."/>
            <person name="McNeilage M."/>
            <person name="Scaglione D."/>
            <person name="Liu Y."/>
            <person name="Zhang Q."/>
            <person name="Datson P."/>
            <person name="De Silva N."/>
            <person name="Gardiner S.E."/>
            <person name="Bassett H."/>
            <person name="Chagne D."/>
            <person name="McCallum J."/>
            <person name="Dzierzon H."/>
            <person name="Deng C."/>
            <person name="Wang Y.Y."/>
            <person name="Barron L."/>
            <person name="Manako K."/>
            <person name="Bowen J."/>
            <person name="Foster T.M."/>
            <person name="Erridge Z.A."/>
            <person name="Tiffin H."/>
            <person name="Waite C.N."/>
            <person name="Davies K.M."/>
            <person name="Grierson E.P."/>
            <person name="Laing W.A."/>
            <person name="Kirk R."/>
            <person name="Chen X."/>
            <person name="Wood M."/>
            <person name="Montefiori M."/>
            <person name="Brummell D.A."/>
            <person name="Schwinn K.E."/>
            <person name="Catanach A."/>
            <person name="Fullerton C."/>
            <person name="Li D."/>
            <person name="Meiyalaghan S."/>
            <person name="Nieuwenhuizen N."/>
            <person name="Read N."/>
            <person name="Prakash R."/>
            <person name="Hunter D."/>
            <person name="Zhang H."/>
            <person name="McKenzie M."/>
            <person name="Knabel M."/>
            <person name="Harris A."/>
            <person name="Allan A.C."/>
            <person name="Gleave A."/>
            <person name="Chen A."/>
            <person name="Janssen B.J."/>
            <person name="Plunkett B."/>
            <person name="Ampomah-Dwamena C."/>
            <person name="Voogd C."/>
            <person name="Leif D."/>
            <person name="Lafferty D."/>
            <person name="Souleyre E.J.F."/>
            <person name="Varkonyi-Gasic E."/>
            <person name="Gambi F."/>
            <person name="Hanley J."/>
            <person name="Yao J.L."/>
            <person name="Cheung J."/>
            <person name="David K.M."/>
            <person name="Warren B."/>
            <person name="Marsh K."/>
            <person name="Snowden K.C."/>
            <person name="Lin-Wang K."/>
            <person name="Brian L."/>
            <person name="Martinez-Sanchez M."/>
            <person name="Wang M."/>
            <person name="Ileperuma N."/>
            <person name="Macnee N."/>
            <person name="Campin R."/>
            <person name="McAtee P."/>
            <person name="Drummond R.S.M."/>
            <person name="Espley R.V."/>
            <person name="Ireland H.S."/>
            <person name="Wu R."/>
            <person name="Atkinson R.G."/>
            <person name="Karunairetnam S."/>
            <person name="Bulley S."/>
            <person name="Chunkath S."/>
            <person name="Hanley Z."/>
            <person name="Storey R."/>
            <person name="Thrimawithana A.H."/>
            <person name="Thomson S."/>
            <person name="David C."/>
            <person name="Testolin R."/>
            <person name="Huang H."/>
            <person name="Hellens R.P."/>
            <person name="Schaffer R.J."/>
        </authorList>
    </citation>
    <scope>NUCLEOTIDE SEQUENCE [LARGE SCALE GENOMIC DNA]</scope>
    <source>
        <strain evidence="4">cv. Red5</strain>
    </source>
</reference>
<gene>
    <name evidence="3" type="ORF">CEY00_Acc29263</name>
</gene>
<name>A0A2R6PCK6_ACTCC</name>
<dbReference type="Gramene" id="PSR89069">
    <property type="protein sequence ID" value="PSR89069"/>
    <property type="gene ID" value="CEY00_Acc29263"/>
</dbReference>
<proteinExistence type="predicted"/>
<dbReference type="AlphaFoldDB" id="A0A2R6PCK6"/>
<organism evidence="3 4">
    <name type="scientific">Actinidia chinensis var. chinensis</name>
    <name type="common">Chinese soft-hair kiwi</name>
    <dbReference type="NCBI Taxonomy" id="1590841"/>
    <lineage>
        <taxon>Eukaryota</taxon>
        <taxon>Viridiplantae</taxon>
        <taxon>Streptophyta</taxon>
        <taxon>Embryophyta</taxon>
        <taxon>Tracheophyta</taxon>
        <taxon>Spermatophyta</taxon>
        <taxon>Magnoliopsida</taxon>
        <taxon>eudicotyledons</taxon>
        <taxon>Gunneridae</taxon>
        <taxon>Pentapetalae</taxon>
        <taxon>asterids</taxon>
        <taxon>Ericales</taxon>
        <taxon>Actinidiaceae</taxon>
        <taxon>Actinidia</taxon>
    </lineage>
</organism>
<reference evidence="3 4" key="1">
    <citation type="submission" date="2017-07" db="EMBL/GenBank/DDBJ databases">
        <title>An improved, manually edited Actinidia chinensis var. chinensis (kiwifruit) genome highlights the challenges associated with draft genomes and gene prediction in plants.</title>
        <authorList>
            <person name="Pilkington S."/>
            <person name="Crowhurst R."/>
            <person name="Hilario E."/>
            <person name="Nardozza S."/>
            <person name="Fraser L."/>
            <person name="Peng Y."/>
            <person name="Gunaseelan K."/>
            <person name="Simpson R."/>
            <person name="Tahir J."/>
            <person name="Deroles S."/>
            <person name="Templeton K."/>
            <person name="Luo Z."/>
            <person name="Davy M."/>
            <person name="Cheng C."/>
            <person name="Mcneilage M."/>
            <person name="Scaglione D."/>
            <person name="Liu Y."/>
            <person name="Zhang Q."/>
            <person name="Datson P."/>
            <person name="De Silva N."/>
            <person name="Gardiner S."/>
            <person name="Bassett H."/>
            <person name="Chagne D."/>
            <person name="Mccallum J."/>
            <person name="Dzierzon H."/>
            <person name="Deng C."/>
            <person name="Wang Y.-Y."/>
            <person name="Barron N."/>
            <person name="Manako K."/>
            <person name="Bowen J."/>
            <person name="Foster T."/>
            <person name="Erridge Z."/>
            <person name="Tiffin H."/>
            <person name="Waite C."/>
            <person name="Davies K."/>
            <person name="Grierson E."/>
            <person name="Laing W."/>
            <person name="Kirk R."/>
            <person name="Chen X."/>
            <person name="Wood M."/>
            <person name="Montefiori M."/>
            <person name="Brummell D."/>
            <person name="Schwinn K."/>
            <person name="Catanach A."/>
            <person name="Fullerton C."/>
            <person name="Li D."/>
            <person name="Meiyalaghan S."/>
            <person name="Nieuwenhuizen N."/>
            <person name="Read N."/>
            <person name="Prakash R."/>
            <person name="Hunter D."/>
            <person name="Zhang H."/>
            <person name="Mckenzie M."/>
            <person name="Knabel M."/>
            <person name="Harris A."/>
            <person name="Allan A."/>
            <person name="Chen A."/>
            <person name="Janssen B."/>
            <person name="Plunkett B."/>
            <person name="Dwamena C."/>
            <person name="Voogd C."/>
            <person name="Leif D."/>
            <person name="Lafferty D."/>
            <person name="Souleyre E."/>
            <person name="Varkonyi-Gasic E."/>
            <person name="Gambi F."/>
            <person name="Hanley J."/>
            <person name="Yao J.-L."/>
            <person name="Cheung J."/>
            <person name="David K."/>
            <person name="Warren B."/>
            <person name="Marsh K."/>
            <person name="Snowden K."/>
            <person name="Lin-Wang K."/>
            <person name="Brian L."/>
            <person name="Martinez-Sanchez M."/>
            <person name="Wang M."/>
            <person name="Ileperuma N."/>
            <person name="Macnee N."/>
            <person name="Campin R."/>
            <person name="Mcatee P."/>
            <person name="Drummond R."/>
            <person name="Espley R."/>
            <person name="Ireland H."/>
            <person name="Wu R."/>
            <person name="Atkinson R."/>
            <person name="Karunairetnam S."/>
            <person name="Bulley S."/>
            <person name="Chunkath S."/>
            <person name="Hanley Z."/>
            <person name="Storey R."/>
            <person name="Thrimawithana A."/>
            <person name="Thomson S."/>
            <person name="David C."/>
            <person name="Testolin R."/>
        </authorList>
    </citation>
    <scope>NUCLEOTIDE SEQUENCE [LARGE SCALE GENOMIC DNA]</scope>
    <source>
        <strain evidence="4">cv. Red5</strain>
        <tissue evidence="3">Young leaf</tissue>
    </source>
</reference>
<protein>
    <submittedName>
        <fullName evidence="3">Uncharacterized protein</fullName>
    </submittedName>
</protein>
<accession>A0A2R6PCK6</accession>
<feature type="region of interest" description="Disordered" evidence="1">
    <location>
        <begin position="1"/>
        <end position="39"/>
    </location>
</feature>